<evidence type="ECO:0000313" key="2">
    <source>
        <dbReference type="Proteomes" id="UP000239899"/>
    </source>
</evidence>
<dbReference type="PANTHER" id="PTHR35126">
    <property type="entry name" value="SLR0598 PROTEIN"/>
    <property type="match status" value="1"/>
</dbReference>
<protein>
    <submittedName>
        <fullName evidence="1">Transcriptional regulator</fullName>
    </submittedName>
</protein>
<gene>
    <name evidence="1" type="ORF">C2E21_9505</name>
</gene>
<dbReference type="AlphaFoldDB" id="A0A2P6TBC6"/>
<dbReference type="EMBL" id="LHPG02000028">
    <property type="protein sequence ID" value="PRW05855.1"/>
    <property type="molecule type" value="Genomic_DNA"/>
</dbReference>
<evidence type="ECO:0000313" key="1">
    <source>
        <dbReference type="EMBL" id="PRW05855.1"/>
    </source>
</evidence>
<dbReference type="Gene3D" id="3.30.428.40">
    <property type="entry name" value="Protein of unknown function DUF3067"/>
    <property type="match status" value="1"/>
</dbReference>
<dbReference type="STRING" id="3076.A0A2P6TBC6"/>
<dbReference type="PANTHER" id="PTHR35126:SF1">
    <property type="entry name" value="DUF3067 DOMAIN-CONTAINING PROTEIN"/>
    <property type="match status" value="1"/>
</dbReference>
<name>A0A2P6TBC6_CHLSO</name>
<sequence length="184" mass="20611">MAPCCTAAALSACQLRVQARPENIRLQRRSWLQRRRQPLHAAAAAASEDGPGPLSSRDEAERLNRLLQPTKPITGEELRQLVVDKWGVSYDVTLQRRGKNMYLHVMWKFLEQQSFPLTEEEYMAQLDAVCSYLNLWEVADRVRAGIAGSRRHPGYTAGGSARAVSINLDVDVGGMGRSAEWNTF</sequence>
<comment type="caution">
    <text evidence="1">The sequence shown here is derived from an EMBL/GenBank/DDBJ whole genome shotgun (WGS) entry which is preliminary data.</text>
</comment>
<reference evidence="1 2" key="1">
    <citation type="journal article" date="2018" name="Plant J.">
        <title>Genome sequences of Chlorella sorokiniana UTEX 1602 and Micractinium conductrix SAG 241.80: implications to maltose excretion by a green alga.</title>
        <authorList>
            <person name="Arriola M.B."/>
            <person name="Velmurugan N."/>
            <person name="Zhang Y."/>
            <person name="Plunkett M.H."/>
            <person name="Hondzo H."/>
            <person name="Barney B.M."/>
        </authorList>
    </citation>
    <scope>NUCLEOTIDE SEQUENCE [LARGE SCALE GENOMIC DNA]</scope>
    <source>
        <strain evidence="2">UTEX 1602</strain>
    </source>
</reference>
<dbReference type="Proteomes" id="UP000239899">
    <property type="component" value="Unassembled WGS sequence"/>
</dbReference>
<keyword evidence="2" id="KW-1185">Reference proteome</keyword>
<organism evidence="1 2">
    <name type="scientific">Chlorella sorokiniana</name>
    <name type="common">Freshwater green alga</name>
    <dbReference type="NCBI Taxonomy" id="3076"/>
    <lineage>
        <taxon>Eukaryota</taxon>
        <taxon>Viridiplantae</taxon>
        <taxon>Chlorophyta</taxon>
        <taxon>core chlorophytes</taxon>
        <taxon>Trebouxiophyceae</taxon>
        <taxon>Chlorellales</taxon>
        <taxon>Chlorellaceae</taxon>
        <taxon>Chlorella clade</taxon>
        <taxon>Chlorella</taxon>
    </lineage>
</organism>
<dbReference type="Pfam" id="PF11267">
    <property type="entry name" value="DUF3067"/>
    <property type="match status" value="1"/>
</dbReference>
<accession>A0A2P6TBC6</accession>
<dbReference type="InterPro" id="IPR021420">
    <property type="entry name" value="DUF3067"/>
</dbReference>
<proteinExistence type="predicted"/>
<dbReference type="OrthoDB" id="5234at2759"/>